<dbReference type="InterPro" id="IPR014833">
    <property type="entry name" value="TnsA_N"/>
</dbReference>
<accession>Q2N7S3</accession>
<dbReference type="Pfam" id="PF08722">
    <property type="entry name" value="Tn7_TnsA-like_N"/>
    <property type="match status" value="1"/>
</dbReference>
<protein>
    <recommendedName>
        <fullName evidence="1">TnsA endonuclease N-terminal domain-containing protein</fullName>
    </recommendedName>
</protein>
<evidence type="ECO:0000313" key="2">
    <source>
        <dbReference type="EMBL" id="ABC64268.1"/>
    </source>
</evidence>
<gene>
    <name evidence="2" type="ordered locus">ELI_10880</name>
</gene>
<dbReference type="EMBL" id="CP000157">
    <property type="protein sequence ID" value="ABC64268.1"/>
    <property type="molecule type" value="Genomic_DNA"/>
</dbReference>
<dbReference type="AlphaFoldDB" id="Q2N7S3"/>
<dbReference type="KEGG" id="eli:ELI_10880"/>
<proteinExistence type="predicted"/>
<evidence type="ECO:0000259" key="1">
    <source>
        <dbReference type="Pfam" id="PF08722"/>
    </source>
</evidence>
<feature type="domain" description="TnsA endonuclease N-terminal" evidence="1">
    <location>
        <begin position="4"/>
        <end position="60"/>
    </location>
</feature>
<reference evidence="3" key="1">
    <citation type="journal article" date="2009" name="J. Bacteriol.">
        <title>Complete genome sequence of Erythrobacter litoralis HTCC2594.</title>
        <authorList>
            <person name="Oh H.M."/>
            <person name="Giovannoni S.J."/>
            <person name="Ferriera S."/>
            <person name="Johnson J."/>
            <person name="Cho J.C."/>
        </authorList>
    </citation>
    <scope>NUCLEOTIDE SEQUENCE [LARGE SCALE GENOMIC DNA]</scope>
    <source>
        <strain evidence="3">HTCC2594</strain>
    </source>
</reference>
<sequence length="185" mass="21420">MRHISWEPFSIEFRDLVDNRTRVYTPDYLVEINDREGQRYRYIVEVKERREADHIAAAGSASAAGRAHIAMMRWCREQTDCSFLLVTDEKLIEKGLPNAKAILDRASHRPERSLLDLILSGRLGEFPATLGSVIANAERYAYERGEIISAALHACAIDELWFDITRTWDEEAILRRGSRRRVFLR</sequence>
<evidence type="ECO:0000313" key="3">
    <source>
        <dbReference type="Proteomes" id="UP000008808"/>
    </source>
</evidence>
<dbReference type="HOGENOM" id="CLU_1459204_0_0_5"/>
<dbReference type="Proteomes" id="UP000008808">
    <property type="component" value="Chromosome"/>
</dbReference>
<dbReference type="RefSeq" id="WP_011415091.1">
    <property type="nucleotide sequence ID" value="NC_007722.1"/>
</dbReference>
<organism evidence="2 3">
    <name type="scientific">Erythrobacter litoralis (strain HTCC2594)</name>
    <dbReference type="NCBI Taxonomy" id="314225"/>
    <lineage>
        <taxon>Bacteria</taxon>
        <taxon>Pseudomonadati</taxon>
        <taxon>Pseudomonadota</taxon>
        <taxon>Alphaproteobacteria</taxon>
        <taxon>Sphingomonadales</taxon>
        <taxon>Erythrobacteraceae</taxon>
        <taxon>Erythrobacter/Porphyrobacter group</taxon>
        <taxon>Erythrobacter</taxon>
    </lineage>
</organism>
<name>Q2N7S3_ERYLH</name>
<keyword evidence="3" id="KW-1185">Reference proteome</keyword>